<evidence type="ECO:0000256" key="6">
    <source>
        <dbReference type="RuleBase" id="RU361177"/>
    </source>
</evidence>
<dbReference type="PROSITE" id="PS51257">
    <property type="entry name" value="PROKAR_LIPOPROTEIN"/>
    <property type="match status" value="1"/>
</dbReference>
<evidence type="ECO:0000256" key="1">
    <source>
        <dbReference type="ARBA" id="ARBA00009183"/>
    </source>
</evidence>
<protein>
    <recommendedName>
        <fullName evidence="6">Flavin-containing monooxygenase</fullName>
        <ecNumber evidence="6">1.-.-.-</ecNumber>
    </recommendedName>
</protein>
<keyword evidence="6 7" id="KW-0503">Monooxygenase</keyword>
<dbReference type="GO" id="GO:0050661">
    <property type="term" value="F:NADP binding"/>
    <property type="evidence" value="ECO:0007669"/>
    <property type="project" value="InterPro"/>
</dbReference>
<comment type="cofactor">
    <cofactor evidence="6">
        <name>FAD</name>
        <dbReference type="ChEBI" id="CHEBI:57692"/>
    </cofactor>
</comment>
<name>A0AAP0G2Q1_9ASPA</name>
<proteinExistence type="inferred from homology"/>
<comment type="caution">
    <text evidence="7">The sequence shown here is derived from an EMBL/GenBank/DDBJ whole genome shotgun (WGS) entry which is preliminary data.</text>
</comment>
<dbReference type="GO" id="GO:0004499">
    <property type="term" value="F:N,N-dimethylaniline monooxygenase activity"/>
    <property type="evidence" value="ECO:0007669"/>
    <property type="project" value="InterPro"/>
</dbReference>
<organism evidence="7 8">
    <name type="scientific">Platanthera zijinensis</name>
    <dbReference type="NCBI Taxonomy" id="2320716"/>
    <lineage>
        <taxon>Eukaryota</taxon>
        <taxon>Viridiplantae</taxon>
        <taxon>Streptophyta</taxon>
        <taxon>Embryophyta</taxon>
        <taxon>Tracheophyta</taxon>
        <taxon>Spermatophyta</taxon>
        <taxon>Magnoliopsida</taxon>
        <taxon>Liliopsida</taxon>
        <taxon>Asparagales</taxon>
        <taxon>Orchidaceae</taxon>
        <taxon>Orchidoideae</taxon>
        <taxon>Orchideae</taxon>
        <taxon>Orchidinae</taxon>
        <taxon>Platanthera</taxon>
    </lineage>
</organism>
<evidence type="ECO:0000256" key="3">
    <source>
        <dbReference type="ARBA" id="ARBA00022827"/>
    </source>
</evidence>
<evidence type="ECO:0000313" key="8">
    <source>
        <dbReference type="Proteomes" id="UP001418222"/>
    </source>
</evidence>
<dbReference type="SUPFAM" id="SSF51905">
    <property type="entry name" value="FAD/NAD(P)-binding domain"/>
    <property type="match status" value="2"/>
</dbReference>
<keyword evidence="5 6" id="KW-0560">Oxidoreductase</keyword>
<dbReference type="EC" id="1.-.-.-" evidence="6"/>
<evidence type="ECO:0000256" key="2">
    <source>
        <dbReference type="ARBA" id="ARBA00022630"/>
    </source>
</evidence>
<evidence type="ECO:0000256" key="4">
    <source>
        <dbReference type="ARBA" id="ARBA00022857"/>
    </source>
</evidence>
<evidence type="ECO:0000313" key="7">
    <source>
        <dbReference type="EMBL" id="KAK8934760.1"/>
    </source>
</evidence>
<dbReference type="InterPro" id="IPR050346">
    <property type="entry name" value="FMO-like"/>
</dbReference>
<reference evidence="7 8" key="1">
    <citation type="journal article" date="2022" name="Nat. Plants">
        <title>Genomes of leafy and leafless Platanthera orchids illuminate the evolution of mycoheterotrophy.</title>
        <authorList>
            <person name="Li M.H."/>
            <person name="Liu K.W."/>
            <person name="Li Z."/>
            <person name="Lu H.C."/>
            <person name="Ye Q.L."/>
            <person name="Zhang D."/>
            <person name="Wang J.Y."/>
            <person name="Li Y.F."/>
            <person name="Zhong Z.M."/>
            <person name="Liu X."/>
            <person name="Yu X."/>
            <person name="Liu D.K."/>
            <person name="Tu X.D."/>
            <person name="Liu B."/>
            <person name="Hao Y."/>
            <person name="Liao X.Y."/>
            <person name="Jiang Y.T."/>
            <person name="Sun W.H."/>
            <person name="Chen J."/>
            <person name="Chen Y.Q."/>
            <person name="Ai Y."/>
            <person name="Zhai J.W."/>
            <person name="Wu S.S."/>
            <person name="Zhou Z."/>
            <person name="Hsiao Y.Y."/>
            <person name="Wu W.L."/>
            <person name="Chen Y.Y."/>
            <person name="Lin Y.F."/>
            <person name="Hsu J.L."/>
            <person name="Li C.Y."/>
            <person name="Wang Z.W."/>
            <person name="Zhao X."/>
            <person name="Zhong W.Y."/>
            <person name="Ma X.K."/>
            <person name="Ma L."/>
            <person name="Huang J."/>
            <person name="Chen G.Z."/>
            <person name="Huang M.Z."/>
            <person name="Huang L."/>
            <person name="Peng D.H."/>
            <person name="Luo Y.B."/>
            <person name="Zou S.Q."/>
            <person name="Chen S.P."/>
            <person name="Lan S."/>
            <person name="Tsai W.C."/>
            <person name="Van de Peer Y."/>
            <person name="Liu Z.J."/>
        </authorList>
    </citation>
    <scope>NUCLEOTIDE SEQUENCE [LARGE SCALE GENOMIC DNA]</scope>
    <source>
        <strain evidence="7">Lor287</strain>
    </source>
</reference>
<dbReference type="InterPro" id="IPR020946">
    <property type="entry name" value="Flavin_mOase-like"/>
</dbReference>
<keyword evidence="2 6" id="KW-0285">Flavoprotein</keyword>
<accession>A0AAP0G2Q1</accession>
<dbReference type="FunFam" id="3.50.50.60:FF:000226">
    <property type="entry name" value="Flavin-containing monooxygenase"/>
    <property type="match status" value="1"/>
</dbReference>
<dbReference type="AlphaFoldDB" id="A0AAP0G2Q1"/>
<dbReference type="PIRSF" id="PIRSF000332">
    <property type="entry name" value="FMO"/>
    <property type="match status" value="1"/>
</dbReference>
<dbReference type="GO" id="GO:0050660">
    <property type="term" value="F:flavin adenine dinucleotide binding"/>
    <property type="evidence" value="ECO:0007669"/>
    <property type="project" value="InterPro"/>
</dbReference>
<keyword evidence="4" id="KW-0521">NADP</keyword>
<dbReference type="FunFam" id="3.50.50.60:FF:000170">
    <property type="entry name" value="Flavin-containing monooxygenase"/>
    <property type="match status" value="1"/>
</dbReference>
<comment type="similarity">
    <text evidence="1 6">Belongs to the FMO family.</text>
</comment>
<dbReference type="EMBL" id="JBBWWQ010000012">
    <property type="protein sequence ID" value="KAK8934760.1"/>
    <property type="molecule type" value="Genomic_DNA"/>
</dbReference>
<keyword evidence="3 6" id="KW-0274">FAD</keyword>
<dbReference type="InterPro" id="IPR000960">
    <property type="entry name" value="Flavin_mOase"/>
</dbReference>
<keyword evidence="8" id="KW-1185">Reference proteome</keyword>
<dbReference type="Proteomes" id="UP001418222">
    <property type="component" value="Unassembled WGS sequence"/>
</dbReference>
<sequence>MEKKKMCVVGAGVSGLAACKYLVERGFQPVVFESDRAIGGVWTGTLSTTRLQSIPRDYQFSDFPWPDSVAGIIPDGGQVLEYIESYARRFDLLRHVRFGKRVVSLEYVGADEEEMEAWDLWAGNGDAFGGGRRGEWHVTVRSSAEDEVCEVYVMDFVILCLGRFSGFPNIPQFPANKGPEVFGGEVIHSMDYSNMSNSTAAQLIKGKRVTVVGFQKSALDIAMECASANGPEYPCTMVIRTKRWNIPTFAAWGIPLHYLYLNRFSELLFHKPAEGLLLSILATLLSPLAWLISKFVESYFKKSIPMKKHGMVPDHSFFQALSSCLICILPENFYKNVEEGSIVLKPSKTFEFCNNGVIVDGEASPTKTDLVILATGFKGDQKLRDIFVSPHFQKIVAGSPDSTVPLYRECIHPRIPQMAIIGYSENLSNLYISEMRARWLAQFLDGGFLMPSRREMEKSVKDWDKHMKRYSKSYFRRSCVTHIHIWHNDQLCKDMGCNPRRKKGLLADWFLPYQPSDYADLEEKKEKIHI</sequence>
<evidence type="ECO:0000256" key="5">
    <source>
        <dbReference type="ARBA" id="ARBA00023002"/>
    </source>
</evidence>
<gene>
    <name evidence="7" type="primary">FMO1</name>
    <name evidence="7" type="ORF">KSP39_PZI015007</name>
</gene>
<dbReference type="Pfam" id="PF00743">
    <property type="entry name" value="FMO-like"/>
    <property type="match status" value="1"/>
</dbReference>
<dbReference type="PANTHER" id="PTHR23023">
    <property type="entry name" value="DIMETHYLANILINE MONOOXYGENASE"/>
    <property type="match status" value="1"/>
</dbReference>
<dbReference type="InterPro" id="IPR036188">
    <property type="entry name" value="FAD/NAD-bd_sf"/>
</dbReference>
<dbReference type="Gene3D" id="3.50.50.60">
    <property type="entry name" value="FAD/NAD(P)-binding domain"/>
    <property type="match status" value="2"/>
</dbReference>